<evidence type="ECO:0000256" key="2">
    <source>
        <dbReference type="ARBA" id="ARBA00022741"/>
    </source>
</evidence>
<dbReference type="InterPro" id="IPR003142">
    <property type="entry name" value="BPL_C"/>
</dbReference>
<dbReference type="NCBIfam" id="TIGR00121">
    <property type="entry name" value="birA_ligase"/>
    <property type="match status" value="1"/>
</dbReference>
<dbReference type="GO" id="GO:0005737">
    <property type="term" value="C:cytoplasm"/>
    <property type="evidence" value="ECO:0007669"/>
    <property type="project" value="TreeGrafter"/>
</dbReference>
<evidence type="ECO:0000259" key="4">
    <source>
        <dbReference type="Pfam" id="PF02237"/>
    </source>
</evidence>
<evidence type="ECO:0000313" key="6">
    <source>
        <dbReference type="EMBL" id="CAB4586740.1"/>
    </source>
</evidence>
<feature type="domain" description="Biotin protein ligase C-terminal" evidence="4">
    <location>
        <begin position="181"/>
        <end position="227"/>
    </location>
</feature>
<gene>
    <name evidence="6" type="ORF">UFOPK1493_03476</name>
</gene>
<dbReference type="InterPro" id="IPR004408">
    <property type="entry name" value="Biotin_CoA_COase_ligase"/>
</dbReference>
<sequence length="231" mass="24285">MSESGATWHVRVVDETGSTNTDLLAAAAAGAPDRSVLVARHQTAGRGRLDRRWDAPPGANLLVSLLFRDLPPHLHELTQRVALAAADAVATTSGLRVGLKWPNDLLVDGAKLAGVLAQAGAAGGVVDHVVVGIGVNVGWAPEGGARVGHDVDPLDLLDAMLRAFDALPTDVHERYRAALVTIGQRVRVERPTDVLEGRAVDVGRDGRLAVEDDTGTVHHLDTGDVVHLRPA</sequence>
<organism evidence="6">
    <name type="scientific">freshwater metagenome</name>
    <dbReference type="NCBI Taxonomy" id="449393"/>
    <lineage>
        <taxon>unclassified sequences</taxon>
        <taxon>metagenomes</taxon>
        <taxon>ecological metagenomes</taxon>
    </lineage>
</organism>
<proteinExistence type="predicted"/>
<dbReference type="InterPro" id="IPR008988">
    <property type="entry name" value="Transcriptional_repressor_C"/>
</dbReference>
<evidence type="ECO:0000256" key="3">
    <source>
        <dbReference type="ARBA" id="ARBA00022840"/>
    </source>
</evidence>
<dbReference type="Gene3D" id="3.30.930.10">
    <property type="entry name" value="Bira Bifunctional Protein, Domain 2"/>
    <property type="match status" value="1"/>
</dbReference>
<name>A0A6J6FDN2_9ZZZZ</name>
<keyword evidence="2" id="KW-0547">Nucleotide-binding</keyword>
<dbReference type="AlphaFoldDB" id="A0A6J6FDN2"/>
<dbReference type="Pfam" id="PF02237">
    <property type="entry name" value="BPL_C"/>
    <property type="match status" value="1"/>
</dbReference>
<dbReference type="Pfam" id="PF03099">
    <property type="entry name" value="BPL_LplA_LipB"/>
    <property type="match status" value="1"/>
</dbReference>
<keyword evidence="1" id="KW-0436">Ligase</keyword>
<dbReference type="SUPFAM" id="SSF55681">
    <property type="entry name" value="Class II aaRS and biotin synthetases"/>
    <property type="match status" value="1"/>
</dbReference>
<dbReference type="Gene3D" id="2.30.30.100">
    <property type="match status" value="1"/>
</dbReference>
<keyword evidence="3" id="KW-0067">ATP-binding</keyword>
<evidence type="ECO:0000259" key="5">
    <source>
        <dbReference type="Pfam" id="PF03099"/>
    </source>
</evidence>
<protein>
    <submittedName>
        <fullName evidence="6">Unannotated protein</fullName>
    </submittedName>
</protein>
<dbReference type="PANTHER" id="PTHR12835:SF5">
    <property type="entry name" value="BIOTIN--PROTEIN LIGASE"/>
    <property type="match status" value="1"/>
</dbReference>
<feature type="domain" description="BPL/LPL catalytic" evidence="5">
    <location>
        <begin position="26"/>
        <end position="136"/>
    </location>
</feature>
<dbReference type="PANTHER" id="PTHR12835">
    <property type="entry name" value="BIOTIN PROTEIN LIGASE"/>
    <property type="match status" value="1"/>
</dbReference>
<dbReference type="InterPro" id="IPR045864">
    <property type="entry name" value="aa-tRNA-synth_II/BPL/LPL"/>
</dbReference>
<dbReference type="GO" id="GO:0005524">
    <property type="term" value="F:ATP binding"/>
    <property type="evidence" value="ECO:0007669"/>
    <property type="project" value="UniProtKB-KW"/>
</dbReference>
<accession>A0A6J6FDN2</accession>
<reference evidence="6" key="1">
    <citation type="submission" date="2020-05" db="EMBL/GenBank/DDBJ databases">
        <authorList>
            <person name="Chiriac C."/>
            <person name="Salcher M."/>
            <person name="Ghai R."/>
            <person name="Kavagutti S V."/>
        </authorList>
    </citation>
    <scope>NUCLEOTIDE SEQUENCE</scope>
</reference>
<dbReference type="EMBL" id="CAEZSR010000195">
    <property type="protein sequence ID" value="CAB4586740.1"/>
    <property type="molecule type" value="Genomic_DNA"/>
</dbReference>
<dbReference type="GO" id="GO:0004077">
    <property type="term" value="F:biotin--[biotin carboxyl-carrier protein] ligase activity"/>
    <property type="evidence" value="ECO:0007669"/>
    <property type="project" value="InterPro"/>
</dbReference>
<dbReference type="SUPFAM" id="SSF50037">
    <property type="entry name" value="C-terminal domain of transcriptional repressors"/>
    <property type="match status" value="1"/>
</dbReference>
<evidence type="ECO:0000256" key="1">
    <source>
        <dbReference type="ARBA" id="ARBA00022598"/>
    </source>
</evidence>
<dbReference type="InterPro" id="IPR004143">
    <property type="entry name" value="BPL_LPL_catalytic"/>
</dbReference>